<accession>A0A8S5N1V2</accession>
<dbReference type="PROSITE" id="PS50943">
    <property type="entry name" value="HTH_CROC1"/>
    <property type="match status" value="1"/>
</dbReference>
<dbReference type="EMBL" id="BK015039">
    <property type="protein sequence ID" value="DAD88335.1"/>
    <property type="molecule type" value="Genomic_DNA"/>
</dbReference>
<dbReference type="CDD" id="cd00093">
    <property type="entry name" value="HTH_XRE"/>
    <property type="match status" value="1"/>
</dbReference>
<evidence type="ECO:0000259" key="1">
    <source>
        <dbReference type="PROSITE" id="PS50943"/>
    </source>
</evidence>
<dbReference type="GO" id="GO:0003677">
    <property type="term" value="F:DNA binding"/>
    <property type="evidence" value="ECO:0007669"/>
    <property type="project" value="InterPro"/>
</dbReference>
<feature type="domain" description="HTH cro/C1-type" evidence="1">
    <location>
        <begin position="82"/>
        <end position="127"/>
    </location>
</feature>
<reference evidence="2" key="1">
    <citation type="journal article" date="2021" name="Proc. Natl. Acad. Sci. U.S.A.">
        <title>A Catalog of Tens of Thousands of Viruses from Human Metagenomes Reveals Hidden Associations with Chronic Diseases.</title>
        <authorList>
            <person name="Tisza M.J."/>
            <person name="Buck C.B."/>
        </authorList>
    </citation>
    <scope>NUCLEOTIDE SEQUENCE</scope>
    <source>
        <strain evidence="2">Ctnks32</strain>
    </source>
</reference>
<proteinExistence type="predicted"/>
<name>A0A8S5N1V2_9CAUD</name>
<protein>
    <submittedName>
        <fullName evidence="2">Antitoxin</fullName>
    </submittedName>
</protein>
<evidence type="ECO:0000313" key="2">
    <source>
        <dbReference type="EMBL" id="DAD88335.1"/>
    </source>
</evidence>
<dbReference type="InterPro" id="IPR010982">
    <property type="entry name" value="Lambda_DNA-bd_dom_sf"/>
</dbReference>
<dbReference type="SUPFAM" id="SSF47413">
    <property type="entry name" value="lambda repressor-like DNA-binding domains"/>
    <property type="match status" value="1"/>
</dbReference>
<sequence length="132" mass="14538">MKEIEAHIESNGQGMYSVYVEENLPFGLLGEGTTIEEAKADFMAVYEAMREAHKARTGEEVSYEFSFVTDMSAFLANYKYILSLAGLSKLTGINKAQLSQYVCGTRRPSLKTQDKIKRALAGLGKELVAASL</sequence>
<organism evidence="2">
    <name type="scientific">Siphoviridae sp. ctnks32</name>
    <dbReference type="NCBI Taxonomy" id="2826457"/>
    <lineage>
        <taxon>Viruses</taxon>
        <taxon>Duplodnaviria</taxon>
        <taxon>Heunggongvirae</taxon>
        <taxon>Uroviricota</taxon>
        <taxon>Caudoviricetes</taxon>
    </lineage>
</organism>
<dbReference type="InterPro" id="IPR001387">
    <property type="entry name" value="Cro/C1-type_HTH"/>
</dbReference>